<proteinExistence type="predicted"/>
<keyword evidence="1" id="KW-0472">Membrane</keyword>
<keyword evidence="1" id="KW-1133">Transmembrane helix</keyword>
<dbReference type="AlphaFoldDB" id="A0A2P2QJW3"/>
<name>A0A2P2QJW3_RHIMU</name>
<dbReference type="EMBL" id="GGEC01086779">
    <property type="protein sequence ID" value="MBX67263.1"/>
    <property type="molecule type" value="Transcribed_RNA"/>
</dbReference>
<keyword evidence="1" id="KW-0812">Transmembrane</keyword>
<accession>A0A2P2QJW3</accession>
<organism evidence="2">
    <name type="scientific">Rhizophora mucronata</name>
    <name type="common">Asiatic mangrove</name>
    <dbReference type="NCBI Taxonomy" id="61149"/>
    <lineage>
        <taxon>Eukaryota</taxon>
        <taxon>Viridiplantae</taxon>
        <taxon>Streptophyta</taxon>
        <taxon>Embryophyta</taxon>
        <taxon>Tracheophyta</taxon>
        <taxon>Spermatophyta</taxon>
        <taxon>Magnoliopsida</taxon>
        <taxon>eudicotyledons</taxon>
        <taxon>Gunneridae</taxon>
        <taxon>Pentapetalae</taxon>
        <taxon>rosids</taxon>
        <taxon>fabids</taxon>
        <taxon>Malpighiales</taxon>
        <taxon>Rhizophoraceae</taxon>
        <taxon>Rhizophora</taxon>
    </lineage>
</organism>
<evidence type="ECO:0000256" key="1">
    <source>
        <dbReference type="SAM" id="Phobius"/>
    </source>
</evidence>
<sequence length="69" mass="8117">MNLFSVLCSHIGFFGFVRILINNHFCNLLLFCLRNDIGGLFLLSHFILCSLSAPSFLYFDYYLSKFLYY</sequence>
<evidence type="ECO:0000313" key="2">
    <source>
        <dbReference type="EMBL" id="MBX67263.1"/>
    </source>
</evidence>
<feature type="transmembrane region" description="Helical" evidence="1">
    <location>
        <begin position="12"/>
        <end position="33"/>
    </location>
</feature>
<feature type="transmembrane region" description="Helical" evidence="1">
    <location>
        <begin position="40"/>
        <end position="59"/>
    </location>
</feature>
<reference evidence="2" key="1">
    <citation type="submission" date="2018-02" db="EMBL/GenBank/DDBJ databases">
        <title>Rhizophora mucronata_Transcriptome.</title>
        <authorList>
            <person name="Meera S.P."/>
            <person name="Sreeshan A."/>
            <person name="Augustine A."/>
        </authorList>
    </citation>
    <scope>NUCLEOTIDE SEQUENCE</scope>
    <source>
        <tissue evidence="2">Leaf</tissue>
    </source>
</reference>
<protein>
    <submittedName>
        <fullName evidence="2">Uncharacterized protein</fullName>
    </submittedName>
</protein>